<protein>
    <recommendedName>
        <fullName evidence="4">PPE family protein</fullName>
    </recommendedName>
</protein>
<name>A0A9Y2IJL1_9PSEU</name>
<dbReference type="KEGG" id="acab:QRX50_06795"/>
<feature type="region of interest" description="Disordered" evidence="1">
    <location>
        <begin position="201"/>
        <end position="239"/>
    </location>
</feature>
<feature type="region of interest" description="Disordered" evidence="1">
    <location>
        <begin position="283"/>
        <end position="321"/>
    </location>
</feature>
<dbReference type="Gene3D" id="1.20.1260.20">
    <property type="entry name" value="PPE superfamily"/>
    <property type="match status" value="1"/>
</dbReference>
<feature type="compositionally biased region" description="Low complexity" evidence="1">
    <location>
        <begin position="147"/>
        <end position="161"/>
    </location>
</feature>
<feature type="region of interest" description="Disordered" evidence="1">
    <location>
        <begin position="348"/>
        <end position="369"/>
    </location>
</feature>
<evidence type="ECO:0000256" key="1">
    <source>
        <dbReference type="SAM" id="MobiDB-lite"/>
    </source>
</evidence>
<feature type="compositionally biased region" description="Gly residues" evidence="1">
    <location>
        <begin position="298"/>
        <end position="315"/>
    </location>
</feature>
<evidence type="ECO:0000313" key="2">
    <source>
        <dbReference type="EMBL" id="WIX80476.1"/>
    </source>
</evidence>
<dbReference type="AlphaFoldDB" id="A0A9Y2IJL1"/>
<gene>
    <name evidence="2" type="ORF">QRX50_06795</name>
</gene>
<reference evidence="2 3" key="1">
    <citation type="submission" date="2023-06" db="EMBL/GenBank/DDBJ databases">
        <authorList>
            <person name="Oyuntsetseg B."/>
            <person name="Kim S.B."/>
        </authorList>
    </citation>
    <scope>NUCLEOTIDE SEQUENCE [LARGE SCALE GENOMIC DNA]</scope>
    <source>
        <strain evidence="2 3">2-15</strain>
    </source>
</reference>
<evidence type="ECO:0000313" key="3">
    <source>
        <dbReference type="Proteomes" id="UP001236014"/>
    </source>
</evidence>
<dbReference type="RefSeq" id="WP_285971105.1">
    <property type="nucleotide sequence ID" value="NZ_CP127294.1"/>
</dbReference>
<dbReference type="SUPFAM" id="SSF140459">
    <property type="entry name" value="PE/PPE dimer-like"/>
    <property type="match status" value="1"/>
</dbReference>
<keyword evidence="3" id="KW-1185">Reference proteome</keyword>
<dbReference type="InterPro" id="IPR038332">
    <property type="entry name" value="PPE_sf"/>
</dbReference>
<accession>A0A9Y2IJL1</accession>
<feature type="region of interest" description="Disordered" evidence="1">
    <location>
        <begin position="134"/>
        <end position="163"/>
    </location>
</feature>
<dbReference type="EMBL" id="CP127294">
    <property type="protein sequence ID" value="WIX80476.1"/>
    <property type="molecule type" value="Genomic_DNA"/>
</dbReference>
<dbReference type="Proteomes" id="UP001236014">
    <property type="component" value="Chromosome"/>
</dbReference>
<proteinExistence type="predicted"/>
<evidence type="ECO:0008006" key="4">
    <source>
        <dbReference type="Google" id="ProtNLM"/>
    </source>
</evidence>
<organism evidence="2 3">
    <name type="scientific">Amycolatopsis carbonis</name>
    <dbReference type="NCBI Taxonomy" id="715471"/>
    <lineage>
        <taxon>Bacteria</taxon>
        <taxon>Bacillati</taxon>
        <taxon>Actinomycetota</taxon>
        <taxon>Actinomycetes</taxon>
        <taxon>Pseudonocardiales</taxon>
        <taxon>Pseudonocardiaceae</taxon>
        <taxon>Amycolatopsis</taxon>
    </lineage>
</organism>
<sequence length="369" mass="37106">MTAPQPGLEPSDADYLGHTHEQLQQFVTTNLDPKQVADVSAAYTEVTKAFDDFATQLTEAVNKSKGSWEGTAAESAQAYFATLGSWADATAQNAKFAAQTVDDQGTAAQNARNAMTEPIPFDWTDEMAHWTSAGPFDLGDTVDQSLKKQQASQSAHEQAAQTMSDYDHSLYSAASKQPVFADPPKFGVGSVSTASAVLPAASTSTDHHGGGGSDSGGQVSAAPSQITGSGHVPPAANTATTASSFEPAAGQQQAGAGGASGAGGMPMGAMPMGGGMGAGGGGGFGADEEYQSKFSRGGSFGPGEGAAPGAAGGLSGAPARAGMGMGMGMGGGAARYEEDEEDGSRFFSHVDEDNEYGADLRAAPPVIGE</sequence>